<dbReference type="Proteomes" id="UP000195602">
    <property type="component" value="Unassembled WGS sequence"/>
</dbReference>
<evidence type="ECO:0000313" key="7">
    <source>
        <dbReference type="EMBL" id="OVF08926.1"/>
    </source>
</evidence>
<evidence type="ECO:0000256" key="5">
    <source>
        <dbReference type="SAM" id="Phobius"/>
    </source>
</evidence>
<dbReference type="InterPro" id="IPR037185">
    <property type="entry name" value="EmrE-like"/>
</dbReference>
<dbReference type="PANTHER" id="PTHR23051">
    <property type="entry name" value="SOLUTE CARRIER FAMILY 35, MEMBER F5"/>
    <property type="match status" value="1"/>
</dbReference>
<sequence length="403" mass="45338">MIKRLSTAVVTFFHSFFLPESRLSSRQKWVLGLLNLAAVILFWVSSSFLVNDLFETDTYRKPFFITWVNTSCFALYLIPYLRYKNLSVPEFVEALKQDFHKSRYSRLNDPEGSTQEMPEYGASTDNVAILEGSDASLATSSNPEEVPIYETVMLSLQFTILWFTANLVTNSSLSYTSVASQTILSSTSSFFTLLVGYFYSVEKINTNKVMGIILSFSGVLIVTKIDSSDASNTPSAEDPWLVLWGNGLALLGALVYGIYTILLKHKISHTDMKAERILDTHLFFGFVGLFCLVFLWPIVVLLHFTGLEKFEVPHSKNVLMLLLGNAFITFISDFCWCKAVILTSPLTVTVGLSLTIPLAMVGDWIIKGFNIHFWYVFGAAIVTLGFFVINKDEREDFVSDIEV</sequence>
<feature type="transmembrane region" description="Helical" evidence="5">
    <location>
        <begin position="348"/>
        <end position="366"/>
    </location>
</feature>
<feature type="transmembrane region" description="Helical" evidence="5">
    <location>
        <begin position="372"/>
        <end position="389"/>
    </location>
</feature>
<feature type="transmembrane region" description="Helical" evidence="5">
    <location>
        <begin position="282"/>
        <end position="306"/>
    </location>
</feature>
<name>A0AA91T2B4_CLALS</name>
<evidence type="ECO:0000256" key="2">
    <source>
        <dbReference type="ARBA" id="ARBA00022692"/>
    </source>
</evidence>
<comment type="caution">
    <text evidence="7">The sequence shown here is derived from an EMBL/GenBank/DDBJ whole genome shotgun (WGS) entry which is preliminary data.</text>
</comment>
<organism evidence="7 8">
    <name type="scientific">Clavispora lusitaniae</name>
    <name type="common">Candida lusitaniae</name>
    <dbReference type="NCBI Taxonomy" id="36911"/>
    <lineage>
        <taxon>Eukaryota</taxon>
        <taxon>Fungi</taxon>
        <taxon>Dikarya</taxon>
        <taxon>Ascomycota</taxon>
        <taxon>Saccharomycotina</taxon>
        <taxon>Pichiomycetes</taxon>
        <taxon>Metschnikowiaceae</taxon>
        <taxon>Clavispora</taxon>
    </lineage>
</organism>
<gene>
    <name evidence="7" type="ORF">A9F13_06g00484</name>
</gene>
<keyword evidence="4 5" id="KW-0472">Membrane</keyword>
<keyword evidence="2 5" id="KW-0812">Transmembrane</keyword>
<feature type="transmembrane region" description="Helical" evidence="5">
    <location>
        <begin position="62"/>
        <end position="81"/>
    </location>
</feature>
<evidence type="ECO:0000313" key="8">
    <source>
        <dbReference type="Proteomes" id="UP000195602"/>
    </source>
</evidence>
<feature type="transmembrane region" description="Helical" evidence="5">
    <location>
        <begin position="177"/>
        <end position="199"/>
    </location>
</feature>
<feature type="transmembrane region" description="Helical" evidence="5">
    <location>
        <begin position="29"/>
        <end position="50"/>
    </location>
</feature>
<keyword evidence="3 5" id="KW-1133">Transmembrane helix</keyword>
<dbReference type="GO" id="GO:0000329">
    <property type="term" value="C:fungal-type vacuole membrane"/>
    <property type="evidence" value="ECO:0007669"/>
    <property type="project" value="TreeGrafter"/>
</dbReference>
<dbReference type="InterPro" id="IPR000620">
    <property type="entry name" value="EamA_dom"/>
</dbReference>
<evidence type="ECO:0000256" key="1">
    <source>
        <dbReference type="ARBA" id="ARBA00004141"/>
    </source>
</evidence>
<evidence type="ECO:0000256" key="4">
    <source>
        <dbReference type="ARBA" id="ARBA00023136"/>
    </source>
</evidence>
<reference evidence="7 8" key="1">
    <citation type="submission" date="2017-04" db="EMBL/GenBank/DDBJ databases">
        <title>Draft genome of the yeast Clavispora lusitaniae type strain CBS 6936.</title>
        <authorList>
            <person name="Durrens P."/>
            <person name="Klopp C."/>
            <person name="Biteau N."/>
            <person name="Fitton-Ouhabi V."/>
            <person name="Dementhon K."/>
            <person name="Accoceberry I."/>
            <person name="Sherman D.J."/>
            <person name="Noel T."/>
        </authorList>
    </citation>
    <scope>NUCLEOTIDE SEQUENCE [LARGE SCALE GENOMIC DNA]</scope>
    <source>
        <strain evidence="7 8">CBS 6936</strain>
    </source>
</reference>
<dbReference type="AlphaFoldDB" id="A0AA91T2B4"/>
<dbReference type="Pfam" id="PF00892">
    <property type="entry name" value="EamA"/>
    <property type="match status" value="1"/>
</dbReference>
<dbReference type="EMBL" id="LYUB02000006">
    <property type="protein sequence ID" value="OVF08926.1"/>
    <property type="molecule type" value="Genomic_DNA"/>
</dbReference>
<dbReference type="OMA" id="MYGVYTI"/>
<dbReference type="KEGG" id="clus:A9F13_06g00484"/>
<protein>
    <submittedName>
        <fullName evidence="7">Transporter</fullName>
    </submittedName>
</protein>
<dbReference type="PANTHER" id="PTHR23051:SF0">
    <property type="entry name" value="SOLUTE CARRIER FAMILY 35 MEMBER F5"/>
    <property type="match status" value="1"/>
</dbReference>
<feature type="transmembrane region" description="Helical" evidence="5">
    <location>
        <begin position="318"/>
        <end position="336"/>
    </location>
</feature>
<proteinExistence type="predicted"/>
<comment type="subcellular location">
    <subcellularLocation>
        <location evidence="1">Membrane</location>
        <topology evidence="1">Multi-pass membrane protein</topology>
    </subcellularLocation>
</comment>
<evidence type="ECO:0000256" key="3">
    <source>
        <dbReference type="ARBA" id="ARBA00022989"/>
    </source>
</evidence>
<feature type="transmembrane region" description="Helical" evidence="5">
    <location>
        <begin position="243"/>
        <end position="262"/>
    </location>
</feature>
<evidence type="ECO:0000259" key="6">
    <source>
        <dbReference type="Pfam" id="PF00892"/>
    </source>
</evidence>
<feature type="domain" description="EamA" evidence="6">
    <location>
        <begin position="160"/>
        <end position="223"/>
    </location>
</feature>
<feature type="transmembrane region" description="Helical" evidence="5">
    <location>
        <begin position="206"/>
        <end position="223"/>
    </location>
</feature>
<dbReference type="SUPFAM" id="SSF103481">
    <property type="entry name" value="Multidrug resistance efflux transporter EmrE"/>
    <property type="match status" value="2"/>
</dbReference>
<accession>A0AA91T2B4</accession>